<keyword evidence="5" id="KW-0297">G-protein coupled receptor</keyword>
<evidence type="ECO:0000256" key="3">
    <source>
        <dbReference type="ARBA" id="ARBA00022692"/>
    </source>
</evidence>
<dbReference type="CDD" id="cd14967">
    <property type="entry name" value="7tmA_amine_R-like"/>
    <property type="match status" value="1"/>
</dbReference>
<comment type="subcellular location">
    <subcellularLocation>
        <location evidence="1">Cell membrane</location>
        <topology evidence="1">Multi-pass membrane protein</topology>
    </subcellularLocation>
</comment>
<evidence type="ECO:0000256" key="9">
    <source>
        <dbReference type="SAM" id="Phobius"/>
    </source>
</evidence>
<evidence type="ECO:0000259" key="10">
    <source>
        <dbReference type="PROSITE" id="PS50262"/>
    </source>
</evidence>
<dbReference type="GO" id="GO:0071880">
    <property type="term" value="P:adenylate cyclase-activating adrenergic receptor signaling pathway"/>
    <property type="evidence" value="ECO:0007669"/>
    <property type="project" value="TreeGrafter"/>
</dbReference>
<dbReference type="GO" id="GO:0004930">
    <property type="term" value="F:G protein-coupled receptor activity"/>
    <property type="evidence" value="ECO:0007669"/>
    <property type="project" value="UniProtKB-KW"/>
</dbReference>
<feature type="transmembrane region" description="Helical" evidence="9">
    <location>
        <begin position="108"/>
        <end position="133"/>
    </location>
</feature>
<dbReference type="InterPro" id="IPR000276">
    <property type="entry name" value="GPCR_Rhodpsn"/>
</dbReference>
<evidence type="ECO:0000256" key="6">
    <source>
        <dbReference type="ARBA" id="ARBA00023136"/>
    </source>
</evidence>
<dbReference type="AlphaFoldDB" id="A0AAD9NAT1"/>
<dbReference type="PANTHER" id="PTHR24248">
    <property type="entry name" value="ADRENERGIC RECEPTOR-RELATED G-PROTEIN COUPLED RECEPTOR"/>
    <property type="match status" value="1"/>
</dbReference>
<evidence type="ECO:0000313" key="11">
    <source>
        <dbReference type="EMBL" id="KAK2163210.1"/>
    </source>
</evidence>
<proteinExistence type="predicted"/>
<dbReference type="PRINTS" id="PR00237">
    <property type="entry name" value="GPCRRHODOPSN"/>
</dbReference>
<organism evidence="11 12">
    <name type="scientific">Ridgeia piscesae</name>
    <name type="common">Tubeworm</name>
    <dbReference type="NCBI Taxonomy" id="27915"/>
    <lineage>
        <taxon>Eukaryota</taxon>
        <taxon>Metazoa</taxon>
        <taxon>Spiralia</taxon>
        <taxon>Lophotrochozoa</taxon>
        <taxon>Annelida</taxon>
        <taxon>Polychaeta</taxon>
        <taxon>Sedentaria</taxon>
        <taxon>Canalipalpata</taxon>
        <taxon>Sabellida</taxon>
        <taxon>Siboglinidae</taxon>
        <taxon>Ridgeia</taxon>
    </lineage>
</organism>
<dbReference type="SUPFAM" id="SSF81321">
    <property type="entry name" value="Family A G protein-coupled receptor-like"/>
    <property type="match status" value="1"/>
</dbReference>
<evidence type="ECO:0000256" key="1">
    <source>
        <dbReference type="ARBA" id="ARBA00004651"/>
    </source>
</evidence>
<comment type="caution">
    <text evidence="11">The sequence shown here is derived from an EMBL/GenBank/DDBJ whole genome shotgun (WGS) entry which is preliminary data.</text>
</comment>
<feature type="transmembrane region" description="Helical" evidence="9">
    <location>
        <begin position="153"/>
        <end position="176"/>
    </location>
</feature>
<keyword evidence="3 9" id="KW-0812">Transmembrane</keyword>
<feature type="transmembrane region" description="Helical" evidence="9">
    <location>
        <begin position="256"/>
        <end position="278"/>
    </location>
</feature>
<name>A0AAD9NAT1_RIDPI</name>
<feature type="domain" description="G-protein coupled receptors family 1 profile" evidence="10">
    <location>
        <begin position="12"/>
        <end position="275"/>
    </location>
</feature>
<reference evidence="11" key="1">
    <citation type="journal article" date="2023" name="Mol. Biol. Evol.">
        <title>Third-Generation Sequencing Reveals the Adaptive Role of the Epigenome in Three Deep-Sea Polychaetes.</title>
        <authorList>
            <person name="Perez M."/>
            <person name="Aroh O."/>
            <person name="Sun Y."/>
            <person name="Lan Y."/>
            <person name="Juniper S.K."/>
            <person name="Young C.R."/>
            <person name="Angers B."/>
            <person name="Qian P.Y."/>
        </authorList>
    </citation>
    <scope>NUCLEOTIDE SEQUENCE</scope>
    <source>
        <strain evidence="11">R07B-5</strain>
    </source>
</reference>
<dbReference type="PROSITE" id="PS50262">
    <property type="entry name" value="G_PROTEIN_RECEP_F1_2"/>
    <property type="match status" value="1"/>
</dbReference>
<feature type="transmembrane region" description="Helical" evidence="9">
    <location>
        <begin position="223"/>
        <end position="244"/>
    </location>
</feature>
<accession>A0AAD9NAT1</accession>
<evidence type="ECO:0000256" key="4">
    <source>
        <dbReference type="ARBA" id="ARBA00022989"/>
    </source>
</evidence>
<dbReference type="SMART" id="SM01381">
    <property type="entry name" value="7TM_GPCR_Srsx"/>
    <property type="match status" value="1"/>
</dbReference>
<gene>
    <name evidence="11" type="ORF">NP493_1475g00001</name>
</gene>
<dbReference type="Pfam" id="PF00001">
    <property type="entry name" value="7tm_1"/>
    <property type="match status" value="2"/>
</dbReference>
<dbReference type="GO" id="GO:0043410">
    <property type="term" value="P:positive regulation of MAPK cascade"/>
    <property type="evidence" value="ECO:0007669"/>
    <property type="project" value="TreeGrafter"/>
</dbReference>
<keyword evidence="4 9" id="KW-1133">Transmembrane helix</keyword>
<keyword evidence="12" id="KW-1185">Reference proteome</keyword>
<feature type="transmembrane region" description="Helical" evidence="9">
    <location>
        <begin position="31"/>
        <end position="56"/>
    </location>
</feature>
<evidence type="ECO:0000256" key="5">
    <source>
        <dbReference type="ARBA" id="ARBA00023040"/>
    </source>
</evidence>
<evidence type="ECO:0000256" key="2">
    <source>
        <dbReference type="ARBA" id="ARBA00022475"/>
    </source>
</evidence>
<dbReference type="GO" id="GO:0005886">
    <property type="term" value="C:plasma membrane"/>
    <property type="evidence" value="ECO:0007669"/>
    <property type="project" value="UniProtKB-SubCell"/>
</dbReference>
<keyword evidence="8" id="KW-0807">Transducer</keyword>
<keyword evidence="6 9" id="KW-0472">Membrane</keyword>
<keyword evidence="2" id="KW-1003">Cell membrane</keyword>
<dbReference type="EMBL" id="JAODUO010001475">
    <property type="protein sequence ID" value="KAK2163210.1"/>
    <property type="molecule type" value="Genomic_DNA"/>
</dbReference>
<sequence>MADSEEDDVATANDVMVSTVSPPASTPLTTVVIVGAALSIIIVVTLFGNGLVVGAVVTTRRLRCAANYFVLSLAVTDITVALLVMPFSMVYSVTGRCYKTLLSTRRTYLLIAAIWTCSATISFLPIYLGWFSPHDDGSLCDEVSATCGLQVNAVYAVISSTTSFYAPLVIITVIYVKIFRIARQQAAAIKEQEVVPFVGACAGTDFSVKCKCARKHAKAVKTLGTLMGLFVVSWLPFFLLYVSLPFCRGCAVPTEVITFVTWLGYVNSCFNPGVYAYLNRDFREAFKSILCCCGAAVDNHIVFNMRPVNYKQEL</sequence>
<evidence type="ECO:0000256" key="7">
    <source>
        <dbReference type="ARBA" id="ARBA00023170"/>
    </source>
</evidence>
<evidence type="ECO:0000313" key="12">
    <source>
        <dbReference type="Proteomes" id="UP001209878"/>
    </source>
</evidence>
<protein>
    <recommendedName>
        <fullName evidence="10">G-protein coupled receptors family 1 profile domain-containing protein</fullName>
    </recommendedName>
</protein>
<dbReference type="Proteomes" id="UP001209878">
    <property type="component" value="Unassembled WGS sequence"/>
</dbReference>
<keyword evidence="7" id="KW-0675">Receptor</keyword>
<dbReference type="InterPro" id="IPR017452">
    <property type="entry name" value="GPCR_Rhodpsn_7TM"/>
</dbReference>
<evidence type="ECO:0000256" key="8">
    <source>
        <dbReference type="ARBA" id="ARBA00023224"/>
    </source>
</evidence>
<feature type="transmembrane region" description="Helical" evidence="9">
    <location>
        <begin position="68"/>
        <end position="87"/>
    </location>
</feature>
<dbReference type="Gene3D" id="1.20.1070.10">
    <property type="entry name" value="Rhodopsin 7-helix transmembrane proteins"/>
    <property type="match status" value="2"/>
</dbReference>